<evidence type="ECO:0000313" key="1">
    <source>
        <dbReference type="EMBL" id="KDO19889.1"/>
    </source>
</evidence>
<reference evidence="1 2" key="1">
    <citation type="journal article" date="2013" name="PLoS Genet.">
        <title>Distinctive expansion of potential virulence genes in the genome of the oomycete fish pathogen Saprolegnia parasitica.</title>
        <authorList>
            <person name="Jiang R.H."/>
            <person name="de Bruijn I."/>
            <person name="Haas B.J."/>
            <person name="Belmonte R."/>
            <person name="Lobach L."/>
            <person name="Christie J."/>
            <person name="van den Ackerveken G."/>
            <person name="Bottin A."/>
            <person name="Bulone V."/>
            <person name="Diaz-Moreno S.M."/>
            <person name="Dumas B."/>
            <person name="Fan L."/>
            <person name="Gaulin E."/>
            <person name="Govers F."/>
            <person name="Grenville-Briggs L.J."/>
            <person name="Horner N.R."/>
            <person name="Levin J.Z."/>
            <person name="Mammella M."/>
            <person name="Meijer H.J."/>
            <person name="Morris P."/>
            <person name="Nusbaum C."/>
            <person name="Oome S."/>
            <person name="Phillips A.J."/>
            <person name="van Rooyen D."/>
            <person name="Rzeszutek E."/>
            <person name="Saraiva M."/>
            <person name="Secombes C.J."/>
            <person name="Seidl M.F."/>
            <person name="Snel B."/>
            <person name="Stassen J.H."/>
            <person name="Sykes S."/>
            <person name="Tripathy S."/>
            <person name="van den Berg H."/>
            <person name="Vega-Arreguin J.C."/>
            <person name="Wawra S."/>
            <person name="Young S.K."/>
            <person name="Zeng Q."/>
            <person name="Dieguez-Uribeondo J."/>
            <person name="Russ C."/>
            <person name="Tyler B.M."/>
            <person name="van West P."/>
        </authorList>
    </citation>
    <scope>NUCLEOTIDE SEQUENCE [LARGE SCALE GENOMIC DNA]</scope>
    <source>
        <strain evidence="1 2">CBS 223.65</strain>
    </source>
</reference>
<name>A0A067BN18_SAPPC</name>
<sequence length="229" mass="26641">MVMRRFQFHHIARRVPTLVPKRFASSSSPLPVAPPSALLRGLYHQVKSLLHFHELRHNLDPSLPARKKWHVCTSLQVLDEPLAMDEFLDGAKTAVDAVLHQMYSDAFRAYVADPSVMSDDVQWLHDMMSRRRFDACVFEIQEAKKRGMRYDLRHIRFANVAVFQASVANDIMQLQVHCDMVHTVRVTSGHRDFQVQKSSSMLWSFESPVDADQREWRIVDFHDIDLPDY</sequence>
<dbReference type="Proteomes" id="UP000030745">
    <property type="component" value="Unassembled WGS sequence"/>
</dbReference>
<evidence type="ECO:0000313" key="2">
    <source>
        <dbReference type="Proteomes" id="UP000030745"/>
    </source>
</evidence>
<dbReference type="Gene3D" id="3.10.450.240">
    <property type="match status" value="1"/>
</dbReference>
<dbReference type="RefSeq" id="XP_012209391.1">
    <property type="nucleotide sequence ID" value="XM_012354001.1"/>
</dbReference>
<proteinExistence type="predicted"/>
<dbReference type="KEGG" id="spar:SPRG_14732"/>
<dbReference type="VEuPathDB" id="FungiDB:SPRG_14732"/>
<evidence type="ECO:0008006" key="3">
    <source>
        <dbReference type="Google" id="ProtNLM"/>
    </source>
</evidence>
<dbReference type="InterPro" id="IPR032710">
    <property type="entry name" value="NTF2-like_dom_sf"/>
</dbReference>
<accession>A0A067BN18</accession>
<gene>
    <name evidence="1" type="ORF">SPRG_14732</name>
</gene>
<dbReference type="OrthoDB" id="59561at2759"/>
<dbReference type="EMBL" id="KK583330">
    <property type="protein sequence ID" value="KDO19889.1"/>
    <property type="molecule type" value="Genomic_DNA"/>
</dbReference>
<dbReference type="AlphaFoldDB" id="A0A067BN18"/>
<dbReference type="GeneID" id="24136521"/>
<protein>
    <recommendedName>
        <fullName evidence="3">Tim44-like domain-containing protein</fullName>
    </recommendedName>
</protein>
<keyword evidence="2" id="KW-1185">Reference proteome</keyword>
<dbReference type="SUPFAM" id="SSF54427">
    <property type="entry name" value="NTF2-like"/>
    <property type="match status" value="1"/>
</dbReference>
<organism evidence="1 2">
    <name type="scientific">Saprolegnia parasitica (strain CBS 223.65)</name>
    <dbReference type="NCBI Taxonomy" id="695850"/>
    <lineage>
        <taxon>Eukaryota</taxon>
        <taxon>Sar</taxon>
        <taxon>Stramenopiles</taxon>
        <taxon>Oomycota</taxon>
        <taxon>Saprolegniomycetes</taxon>
        <taxon>Saprolegniales</taxon>
        <taxon>Saprolegniaceae</taxon>
        <taxon>Saprolegnia</taxon>
    </lineage>
</organism>